<dbReference type="OrthoDB" id="6372137at2759"/>
<feature type="signal peptide" evidence="12">
    <location>
        <begin position="1"/>
        <end position="22"/>
    </location>
</feature>
<keyword evidence="4" id="KW-0813">Transport</keyword>
<dbReference type="CDD" id="cd09628">
    <property type="entry name" value="DOMON_SDR_2_like"/>
    <property type="match status" value="1"/>
</dbReference>
<evidence type="ECO:0000256" key="5">
    <source>
        <dbReference type="ARBA" id="ARBA00022692"/>
    </source>
</evidence>
<feature type="non-terminal residue" evidence="16">
    <location>
        <position position="587"/>
    </location>
</feature>
<feature type="chain" id="PRO_5032800615" evidence="12">
    <location>
        <begin position="23"/>
        <end position="587"/>
    </location>
</feature>
<dbReference type="InterPro" id="IPR006593">
    <property type="entry name" value="Cyt_b561/ferric_Rdtase_TM"/>
</dbReference>
<name>A0A852J7V0_9PICI</name>
<reference evidence="16" key="1">
    <citation type="submission" date="2020-02" db="EMBL/GenBank/DDBJ databases">
        <title>Bird 10,000 Genomes (B10K) Project - Family phase.</title>
        <authorList>
            <person name="Zhang G."/>
        </authorList>
    </citation>
    <scope>NUCLEOTIDE SEQUENCE</scope>
    <source>
        <strain evidence="16">B10K-DU-002-37</strain>
        <tissue evidence="16">Muscle</tissue>
    </source>
</reference>
<proteinExistence type="inferred from homology"/>
<comment type="similarity">
    <text evidence="3">Belongs to the FRRS1 family.</text>
</comment>
<keyword evidence="17" id="KW-1185">Reference proteome</keyword>
<keyword evidence="8" id="KW-0408">Iron</keyword>
<dbReference type="Gene3D" id="2.60.40.4060">
    <property type="entry name" value="Reeler domain"/>
    <property type="match status" value="1"/>
</dbReference>
<feature type="transmembrane region" description="Helical" evidence="11">
    <location>
        <begin position="370"/>
        <end position="390"/>
    </location>
</feature>
<dbReference type="CDD" id="cd08760">
    <property type="entry name" value="Cyt_b561_FRRS1_like"/>
    <property type="match status" value="1"/>
</dbReference>
<dbReference type="PROSITE" id="PS51019">
    <property type="entry name" value="REELIN"/>
    <property type="match status" value="1"/>
</dbReference>
<keyword evidence="7 11" id="KW-1133">Transmembrane helix</keyword>
<sequence length="587" mass="65131">MELPGLAFAVCLFLCFCAPVDGYPNGKVKQACASMIPCHGAAPQLPPEHTITLNVTEFKPGDSIEVNLSGPDYEGFFIQARDAEHLDGPAVGSFMLADQRLSQLLTCSRTKNSAVSHTSKTKKKQMKVYWIAPADAPNHVQFLATVVKKYKTFWVKIPGPIVSQRNALSPATEAIPTSQTISHLLKPFNASGCGSTKFCIRNPSNCDAESASCFFLSFKREGSSVLIEMSGPSEGYIAFALSHDQWMGGDDAYLCVNEGHHLRVNTAYLKGRSPPVLDSEIALEDVSWRLADGVLQCSFRRSIHLLAYKGRFNLHGIYYIFLADGEVSGDGLIYKHRRQPLVTNGMYNVTGLPQDIGGSRSPLLIKVHGVLMFVAWITTVSIGVIVARFFKPVWSHSFLLGKEMWFQVHRVLTLTTVMLTSVSFMLPFIYRGGWSEQAGYHPYLGCTLMVLTTIQPLVAGFRPSRHAPRRWLFNWFHWSTGTIARILAVVTMFLGMDLPALDLLDPWDAYTVIGFVAWHVGIDVLLEVHSYCLIRKVELVEDDRVQILQSLTSAEAEGRLFKQLVLTIYICGNIGFLAAFLAAINQI</sequence>
<keyword evidence="5 11" id="KW-0812">Transmembrane</keyword>
<dbReference type="SMART" id="SM00664">
    <property type="entry name" value="DoH"/>
    <property type="match status" value="1"/>
</dbReference>
<evidence type="ECO:0000259" key="15">
    <source>
        <dbReference type="PROSITE" id="PS51019"/>
    </source>
</evidence>
<feature type="domain" description="DOMON" evidence="13">
    <location>
        <begin position="212"/>
        <end position="325"/>
    </location>
</feature>
<keyword evidence="6" id="KW-0249">Electron transport</keyword>
<keyword evidence="12" id="KW-0732">Signal</keyword>
<comment type="subcellular location">
    <subcellularLocation>
        <location evidence="2">Membrane</location>
        <topology evidence="2">Multi-pass membrane protein</topology>
    </subcellularLocation>
</comment>
<evidence type="ECO:0000256" key="4">
    <source>
        <dbReference type="ARBA" id="ARBA00022448"/>
    </source>
</evidence>
<protein>
    <submittedName>
        <fullName evidence="16">FRRS1 reductase</fullName>
    </submittedName>
</protein>
<evidence type="ECO:0000256" key="2">
    <source>
        <dbReference type="ARBA" id="ARBA00004141"/>
    </source>
</evidence>
<evidence type="ECO:0000256" key="7">
    <source>
        <dbReference type="ARBA" id="ARBA00022989"/>
    </source>
</evidence>
<dbReference type="InterPro" id="IPR005018">
    <property type="entry name" value="DOMON_domain"/>
</dbReference>
<evidence type="ECO:0000259" key="13">
    <source>
        <dbReference type="PROSITE" id="PS50836"/>
    </source>
</evidence>
<dbReference type="PROSITE" id="PS50939">
    <property type="entry name" value="CYTOCHROME_B561"/>
    <property type="match status" value="1"/>
</dbReference>
<dbReference type="PANTHER" id="PTHR45828">
    <property type="entry name" value="CYTOCHROME B561/FERRIC REDUCTASE TRANSMEMBRANE"/>
    <property type="match status" value="1"/>
</dbReference>
<keyword evidence="10" id="KW-0325">Glycoprotein</keyword>
<feature type="transmembrane region" description="Helical" evidence="11">
    <location>
        <begin position="564"/>
        <end position="584"/>
    </location>
</feature>
<dbReference type="SMART" id="SM00665">
    <property type="entry name" value="B561"/>
    <property type="match status" value="1"/>
</dbReference>
<accession>A0A852J7V0</accession>
<feature type="domain" description="Cytochrome b561" evidence="14">
    <location>
        <begin position="330"/>
        <end position="529"/>
    </location>
</feature>
<dbReference type="GO" id="GO:0016722">
    <property type="term" value="F:oxidoreductase activity, acting on metal ions"/>
    <property type="evidence" value="ECO:0007669"/>
    <property type="project" value="TreeGrafter"/>
</dbReference>
<dbReference type="Pfam" id="PF02014">
    <property type="entry name" value="Reeler"/>
    <property type="match status" value="1"/>
</dbReference>
<dbReference type="InterPro" id="IPR002861">
    <property type="entry name" value="Reeler_dom"/>
</dbReference>
<organism evidence="16 17">
    <name type="scientific">Tricholaema leucomelas</name>
    <name type="common">pied barbet</name>
    <dbReference type="NCBI Taxonomy" id="240729"/>
    <lineage>
        <taxon>Eukaryota</taxon>
        <taxon>Metazoa</taxon>
        <taxon>Chordata</taxon>
        <taxon>Craniata</taxon>
        <taxon>Vertebrata</taxon>
        <taxon>Euteleostomi</taxon>
        <taxon>Archelosauria</taxon>
        <taxon>Archosauria</taxon>
        <taxon>Dinosauria</taxon>
        <taxon>Saurischia</taxon>
        <taxon>Theropoda</taxon>
        <taxon>Coelurosauria</taxon>
        <taxon>Aves</taxon>
        <taxon>Neognathae</taxon>
        <taxon>Neoaves</taxon>
        <taxon>Telluraves</taxon>
        <taxon>Coraciimorphae</taxon>
        <taxon>Piciformes</taxon>
        <taxon>Lybiidae</taxon>
        <taxon>Tricholaema lacrymosa</taxon>
    </lineage>
</organism>
<comment type="caution">
    <text evidence="16">The sequence shown here is derived from an EMBL/GenBank/DDBJ whole genome shotgun (WGS) entry which is preliminary data.</text>
</comment>
<dbReference type="Pfam" id="PF03188">
    <property type="entry name" value="Cytochrom_B561"/>
    <property type="match status" value="1"/>
</dbReference>
<evidence type="ECO:0000256" key="11">
    <source>
        <dbReference type="SAM" id="Phobius"/>
    </source>
</evidence>
<evidence type="ECO:0000256" key="9">
    <source>
        <dbReference type="ARBA" id="ARBA00023136"/>
    </source>
</evidence>
<dbReference type="Gene3D" id="1.20.120.1770">
    <property type="match status" value="1"/>
</dbReference>
<feature type="transmembrane region" description="Helical" evidence="11">
    <location>
        <begin position="473"/>
        <end position="495"/>
    </location>
</feature>
<dbReference type="InterPro" id="IPR051237">
    <property type="entry name" value="Ferric-chelate_Red/DefProt"/>
</dbReference>
<dbReference type="PANTHER" id="PTHR45828:SF3">
    <property type="entry name" value="FERRIC-CHELATE REDUCTASE 1"/>
    <property type="match status" value="1"/>
</dbReference>
<feature type="domain" description="Reelin" evidence="15">
    <location>
        <begin position="13"/>
        <end position="178"/>
    </location>
</feature>
<gene>
    <name evidence="16" type="primary">Frrs1_1</name>
    <name evidence="16" type="ORF">TRILEU_R13100</name>
</gene>
<evidence type="ECO:0000256" key="1">
    <source>
        <dbReference type="ARBA" id="ARBA00001970"/>
    </source>
</evidence>
<dbReference type="GO" id="GO:0006879">
    <property type="term" value="P:intracellular iron ion homeostasis"/>
    <property type="evidence" value="ECO:0007669"/>
    <property type="project" value="TreeGrafter"/>
</dbReference>
<evidence type="ECO:0000259" key="14">
    <source>
        <dbReference type="PROSITE" id="PS50939"/>
    </source>
</evidence>
<evidence type="ECO:0000313" key="16">
    <source>
        <dbReference type="EMBL" id="NXX50131.1"/>
    </source>
</evidence>
<evidence type="ECO:0000256" key="12">
    <source>
        <dbReference type="SAM" id="SignalP"/>
    </source>
</evidence>
<evidence type="ECO:0000256" key="3">
    <source>
        <dbReference type="ARBA" id="ARBA00009195"/>
    </source>
</evidence>
<feature type="transmembrane region" description="Helical" evidence="11">
    <location>
        <begin position="442"/>
        <end position="461"/>
    </location>
</feature>
<feature type="transmembrane region" description="Helical" evidence="11">
    <location>
        <begin position="411"/>
        <end position="430"/>
    </location>
</feature>
<dbReference type="Pfam" id="PF03351">
    <property type="entry name" value="DOMON"/>
    <property type="match status" value="1"/>
</dbReference>
<evidence type="ECO:0000256" key="6">
    <source>
        <dbReference type="ARBA" id="ARBA00022982"/>
    </source>
</evidence>
<dbReference type="InterPro" id="IPR042307">
    <property type="entry name" value="Reeler_sf"/>
</dbReference>
<comment type="cofactor">
    <cofactor evidence="1">
        <name>heme b</name>
        <dbReference type="ChEBI" id="CHEBI:60344"/>
    </cofactor>
</comment>
<dbReference type="AlphaFoldDB" id="A0A852J7V0"/>
<dbReference type="FunFam" id="2.60.40.4060:FF:000003">
    <property type="entry name" value="Ferric chelate reductase 1"/>
    <property type="match status" value="1"/>
</dbReference>
<evidence type="ECO:0000313" key="17">
    <source>
        <dbReference type="Proteomes" id="UP000627253"/>
    </source>
</evidence>
<feature type="transmembrane region" description="Helical" evidence="11">
    <location>
        <begin position="507"/>
        <end position="526"/>
    </location>
</feature>
<evidence type="ECO:0000256" key="10">
    <source>
        <dbReference type="ARBA" id="ARBA00023180"/>
    </source>
</evidence>
<keyword evidence="9 11" id="KW-0472">Membrane</keyword>
<evidence type="ECO:0000256" key="8">
    <source>
        <dbReference type="ARBA" id="ARBA00023004"/>
    </source>
</evidence>
<dbReference type="CDD" id="cd08544">
    <property type="entry name" value="Reeler"/>
    <property type="match status" value="1"/>
</dbReference>
<dbReference type="GO" id="GO:0016020">
    <property type="term" value="C:membrane"/>
    <property type="evidence" value="ECO:0007669"/>
    <property type="project" value="UniProtKB-SubCell"/>
</dbReference>
<dbReference type="PROSITE" id="PS50836">
    <property type="entry name" value="DOMON"/>
    <property type="match status" value="1"/>
</dbReference>
<dbReference type="EMBL" id="WAAF01018805">
    <property type="protein sequence ID" value="NXX50131.1"/>
    <property type="molecule type" value="Genomic_DNA"/>
</dbReference>
<dbReference type="Proteomes" id="UP000627253">
    <property type="component" value="Unassembled WGS sequence"/>
</dbReference>
<feature type="non-terminal residue" evidence="16">
    <location>
        <position position="1"/>
    </location>
</feature>